<dbReference type="EMBL" id="CAUYUJ010005211">
    <property type="protein sequence ID" value="CAK0812667.1"/>
    <property type="molecule type" value="Genomic_DNA"/>
</dbReference>
<evidence type="ECO:0000256" key="2">
    <source>
        <dbReference type="ARBA" id="ARBA00022679"/>
    </source>
</evidence>
<gene>
    <name evidence="6" type="ORF">PCOR1329_LOCUS16912</name>
</gene>
<evidence type="ECO:0000256" key="3">
    <source>
        <dbReference type="ARBA" id="ARBA00022695"/>
    </source>
</evidence>
<keyword evidence="4" id="KW-0239">DNA-directed DNA polymerase</keyword>
<evidence type="ECO:0000256" key="4">
    <source>
        <dbReference type="ARBA" id="ARBA00022932"/>
    </source>
</evidence>
<dbReference type="SUPFAM" id="SSF56672">
    <property type="entry name" value="DNA/RNA polymerases"/>
    <property type="match status" value="1"/>
</dbReference>
<dbReference type="InterPro" id="IPR006134">
    <property type="entry name" value="DNA-dir_DNA_pol_B_multi_dom"/>
</dbReference>
<sequence>GIETVRRDWSDLVRQGLDQTLRLLLRPEGGGEAAAVDHVQKLCAQVRQQKVDIGKLIISKSLGREDYAAKQPHVAVAEKLRKRDPSTAPSIGDRVPYVICAGAARASLCDRAEDPLHALESELPISA</sequence>
<keyword evidence="2" id="KW-0808">Transferase</keyword>
<dbReference type="PANTHER" id="PTHR10322:SF23">
    <property type="entry name" value="DNA POLYMERASE DELTA CATALYTIC SUBUNIT"/>
    <property type="match status" value="1"/>
</dbReference>
<name>A0ABN9R1Q5_9DINO</name>
<dbReference type="InterPro" id="IPR042087">
    <property type="entry name" value="DNA_pol_B_thumb"/>
</dbReference>
<dbReference type="EC" id="2.7.7.7" evidence="1"/>
<accession>A0ABN9R1Q5</accession>
<keyword evidence="7" id="KW-1185">Reference proteome</keyword>
<dbReference type="Gene3D" id="1.10.132.60">
    <property type="entry name" value="DNA polymerase family B, C-terminal domain"/>
    <property type="match status" value="1"/>
</dbReference>
<reference evidence="6" key="1">
    <citation type="submission" date="2023-10" db="EMBL/GenBank/DDBJ databases">
        <authorList>
            <person name="Chen Y."/>
            <person name="Shah S."/>
            <person name="Dougan E. K."/>
            <person name="Thang M."/>
            <person name="Chan C."/>
        </authorList>
    </citation>
    <scope>NUCLEOTIDE SEQUENCE [LARGE SCALE GENOMIC DNA]</scope>
</reference>
<proteinExistence type="predicted"/>
<evidence type="ECO:0000259" key="5">
    <source>
        <dbReference type="Pfam" id="PF00136"/>
    </source>
</evidence>
<dbReference type="InterPro" id="IPR050240">
    <property type="entry name" value="DNA_pol_type-B"/>
</dbReference>
<evidence type="ECO:0000256" key="1">
    <source>
        <dbReference type="ARBA" id="ARBA00012417"/>
    </source>
</evidence>
<dbReference type="PANTHER" id="PTHR10322">
    <property type="entry name" value="DNA POLYMERASE CATALYTIC SUBUNIT"/>
    <property type="match status" value="1"/>
</dbReference>
<dbReference type="Proteomes" id="UP001189429">
    <property type="component" value="Unassembled WGS sequence"/>
</dbReference>
<comment type="caution">
    <text evidence="6">The sequence shown here is derived from an EMBL/GenBank/DDBJ whole genome shotgun (WGS) entry which is preliminary data.</text>
</comment>
<organism evidence="6 7">
    <name type="scientific">Prorocentrum cordatum</name>
    <dbReference type="NCBI Taxonomy" id="2364126"/>
    <lineage>
        <taxon>Eukaryota</taxon>
        <taxon>Sar</taxon>
        <taxon>Alveolata</taxon>
        <taxon>Dinophyceae</taxon>
        <taxon>Prorocentrales</taxon>
        <taxon>Prorocentraceae</taxon>
        <taxon>Prorocentrum</taxon>
    </lineage>
</organism>
<feature type="non-terminal residue" evidence="6">
    <location>
        <position position="1"/>
    </location>
</feature>
<dbReference type="InterPro" id="IPR043502">
    <property type="entry name" value="DNA/RNA_pol_sf"/>
</dbReference>
<dbReference type="Pfam" id="PF00136">
    <property type="entry name" value="DNA_pol_B"/>
    <property type="match status" value="1"/>
</dbReference>
<evidence type="ECO:0000313" key="6">
    <source>
        <dbReference type="EMBL" id="CAK0812667.1"/>
    </source>
</evidence>
<protein>
    <recommendedName>
        <fullName evidence="1">DNA-directed DNA polymerase</fullName>
        <ecNumber evidence="1">2.7.7.7</ecNumber>
    </recommendedName>
</protein>
<evidence type="ECO:0000313" key="7">
    <source>
        <dbReference type="Proteomes" id="UP001189429"/>
    </source>
</evidence>
<feature type="non-terminal residue" evidence="6">
    <location>
        <position position="127"/>
    </location>
</feature>
<feature type="domain" description="DNA-directed DNA polymerase family B multifunctional" evidence="5">
    <location>
        <begin position="1"/>
        <end position="126"/>
    </location>
</feature>
<keyword evidence="3" id="KW-0548">Nucleotidyltransferase</keyword>